<sequence length="299" mass="31462">MTRFLWQSSLYVRAFLVSLVLGAVAPGAARATTGIMTITQTTTLTANHTGQIRFGASNITLDCDGYEVRFSPRQASGSCGTSGTMTCGIRSLNRTGITIRNCDVVGAYDYGIWIQGTSTTSSVRDSSVTDAGVGVRVDSASDLQFFNSAAVSNGAGFEIRDSSDILFTSTDAVYSTGDGFDTNDSTNVRIQYAFVFANGVNGIEFDDSPGAGVLNSEVLNNGQHGVSLDNSSAVYISANLIQGSIQNGLRLQNCDSGTIRYNQVDNNGACNANQDAASSGNTWTGNTLQNWCGTVPNPH</sequence>
<dbReference type="Gene3D" id="2.160.20.10">
    <property type="entry name" value="Single-stranded right-handed beta-helix, Pectin lyase-like"/>
    <property type="match status" value="1"/>
</dbReference>
<organism evidence="3 4">
    <name type="scientific">Tahibacter aquaticus</name>
    <dbReference type="NCBI Taxonomy" id="520092"/>
    <lineage>
        <taxon>Bacteria</taxon>
        <taxon>Pseudomonadati</taxon>
        <taxon>Pseudomonadota</taxon>
        <taxon>Gammaproteobacteria</taxon>
        <taxon>Lysobacterales</taxon>
        <taxon>Rhodanobacteraceae</taxon>
        <taxon>Tahibacter</taxon>
    </lineage>
</organism>
<reference evidence="3 4" key="1">
    <citation type="submission" date="2019-03" db="EMBL/GenBank/DDBJ databases">
        <title>Genomic Encyclopedia of Type Strains, Phase IV (KMG-IV): sequencing the most valuable type-strain genomes for metagenomic binning, comparative biology and taxonomic classification.</title>
        <authorList>
            <person name="Goeker M."/>
        </authorList>
    </citation>
    <scope>NUCLEOTIDE SEQUENCE [LARGE SCALE GENOMIC DNA]</scope>
    <source>
        <strain evidence="3 4">DSM 21667</strain>
    </source>
</reference>
<evidence type="ECO:0000256" key="1">
    <source>
        <dbReference type="SAM" id="SignalP"/>
    </source>
</evidence>
<evidence type="ECO:0000259" key="2">
    <source>
        <dbReference type="Pfam" id="PF13229"/>
    </source>
</evidence>
<gene>
    <name evidence="3" type="ORF">DFR29_1265</name>
</gene>
<evidence type="ECO:0000313" key="4">
    <source>
        <dbReference type="Proteomes" id="UP000295293"/>
    </source>
</evidence>
<feature type="domain" description="Right handed beta helix" evidence="2">
    <location>
        <begin position="134"/>
        <end position="287"/>
    </location>
</feature>
<keyword evidence="4" id="KW-1185">Reference proteome</keyword>
<dbReference type="SMART" id="SM00710">
    <property type="entry name" value="PbH1"/>
    <property type="match status" value="6"/>
</dbReference>
<keyword evidence="1" id="KW-0732">Signal</keyword>
<keyword evidence="3" id="KW-0456">Lyase</keyword>
<dbReference type="InterPro" id="IPR011050">
    <property type="entry name" value="Pectin_lyase_fold/virulence"/>
</dbReference>
<dbReference type="EMBL" id="SNZH01000026">
    <property type="protein sequence ID" value="TDR36969.1"/>
    <property type="molecule type" value="Genomic_DNA"/>
</dbReference>
<dbReference type="InterPro" id="IPR012334">
    <property type="entry name" value="Pectin_lyas_fold"/>
</dbReference>
<feature type="signal peptide" evidence="1">
    <location>
        <begin position="1"/>
        <end position="31"/>
    </location>
</feature>
<protein>
    <submittedName>
        <fullName evidence="3">Parallel beta helix pectate lyase-like protein</fullName>
    </submittedName>
</protein>
<dbReference type="SUPFAM" id="SSF51126">
    <property type="entry name" value="Pectin lyase-like"/>
    <property type="match status" value="1"/>
</dbReference>
<dbReference type="GO" id="GO:0016829">
    <property type="term" value="F:lyase activity"/>
    <property type="evidence" value="ECO:0007669"/>
    <property type="project" value="UniProtKB-KW"/>
</dbReference>
<proteinExistence type="predicted"/>
<feature type="chain" id="PRO_5020319469" evidence="1">
    <location>
        <begin position="32"/>
        <end position="299"/>
    </location>
</feature>
<dbReference type="InterPro" id="IPR039448">
    <property type="entry name" value="Beta_helix"/>
</dbReference>
<name>A0A4R6YJ40_9GAMM</name>
<evidence type="ECO:0000313" key="3">
    <source>
        <dbReference type="EMBL" id="TDR36969.1"/>
    </source>
</evidence>
<dbReference type="Pfam" id="PF13229">
    <property type="entry name" value="Beta_helix"/>
    <property type="match status" value="1"/>
</dbReference>
<dbReference type="InterPro" id="IPR006626">
    <property type="entry name" value="PbH1"/>
</dbReference>
<dbReference type="AlphaFoldDB" id="A0A4R6YJ40"/>
<dbReference type="Proteomes" id="UP000295293">
    <property type="component" value="Unassembled WGS sequence"/>
</dbReference>
<accession>A0A4R6YJ40</accession>
<comment type="caution">
    <text evidence="3">The sequence shown here is derived from an EMBL/GenBank/DDBJ whole genome shotgun (WGS) entry which is preliminary data.</text>
</comment>